<proteinExistence type="predicted"/>
<dbReference type="PRINTS" id="PR01415">
    <property type="entry name" value="ANKYRIN"/>
</dbReference>
<keyword evidence="2 3" id="KW-0040">ANK repeat</keyword>
<dbReference type="AlphaFoldDB" id="A0A0G4G4B1"/>
<dbReference type="PROSITE" id="PS50297">
    <property type="entry name" value="ANK_REP_REGION"/>
    <property type="match status" value="3"/>
</dbReference>
<gene>
    <name evidence="5" type="ORF">Vbra_16981</name>
</gene>
<feature type="region of interest" description="Disordered" evidence="4">
    <location>
        <begin position="200"/>
        <end position="220"/>
    </location>
</feature>
<evidence type="ECO:0000256" key="1">
    <source>
        <dbReference type="ARBA" id="ARBA00022737"/>
    </source>
</evidence>
<dbReference type="OrthoDB" id="194358at2759"/>
<dbReference type="InterPro" id="IPR002110">
    <property type="entry name" value="Ankyrin_rpt"/>
</dbReference>
<evidence type="ECO:0000313" key="6">
    <source>
        <dbReference type="Proteomes" id="UP000041254"/>
    </source>
</evidence>
<evidence type="ECO:0000313" key="5">
    <source>
        <dbReference type="EMBL" id="CEM23166.1"/>
    </source>
</evidence>
<feature type="repeat" description="ANK" evidence="3">
    <location>
        <begin position="87"/>
        <end position="119"/>
    </location>
</feature>
<name>A0A0G4G4B1_VITBC</name>
<feature type="repeat" description="ANK" evidence="3">
    <location>
        <begin position="120"/>
        <end position="152"/>
    </location>
</feature>
<dbReference type="PANTHER" id="PTHR24171">
    <property type="entry name" value="ANKYRIN REPEAT DOMAIN-CONTAINING PROTEIN 39-RELATED"/>
    <property type="match status" value="1"/>
</dbReference>
<sequence>MTNRLVFHAVEIHDTEHLYLLLGPPSSPGQDAQKEATAVAQQADVKAKSVMGTTALHLAAREGKRELCEFLIAKGAEVDAQESASIGGNTPLHLACFNSHVQTASLLLSRGADPCTPNATLQTPLHVACRLGNTDLTKLLLAHGADGNARDSGGRNASYWARENGHRHLLDLLPPPLWLTGRQLYEHTVACAEVLGTKLPQPKGKKKAKAKAKAGAKKKK</sequence>
<dbReference type="SUPFAM" id="SSF48403">
    <property type="entry name" value="Ankyrin repeat"/>
    <property type="match status" value="1"/>
</dbReference>
<keyword evidence="1" id="KW-0677">Repeat</keyword>
<dbReference type="STRING" id="1169540.A0A0G4G4B1"/>
<dbReference type="PROSITE" id="PS50088">
    <property type="entry name" value="ANK_REPEAT"/>
    <property type="match status" value="3"/>
</dbReference>
<accession>A0A0G4G4B1</accession>
<protein>
    <submittedName>
        <fullName evidence="5">Uncharacterized protein</fullName>
    </submittedName>
</protein>
<dbReference type="Proteomes" id="UP000041254">
    <property type="component" value="Unassembled WGS sequence"/>
</dbReference>
<dbReference type="InParanoid" id="A0A0G4G4B1"/>
<feature type="repeat" description="ANK" evidence="3">
    <location>
        <begin position="51"/>
        <end position="83"/>
    </location>
</feature>
<dbReference type="PhylomeDB" id="A0A0G4G4B1"/>
<reference evidence="5 6" key="1">
    <citation type="submission" date="2014-11" db="EMBL/GenBank/DDBJ databases">
        <authorList>
            <person name="Zhu J."/>
            <person name="Qi W."/>
            <person name="Song R."/>
        </authorList>
    </citation>
    <scope>NUCLEOTIDE SEQUENCE [LARGE SCALE GENOMIC DNA]</scope>
</reference>
<dbReference type="PANTHER" id="PTHR24171:SF9">
    <property type="entry name" value="ANKYRIN REPEAT DOMAIN-CONTAINING PROTEIN 39"/>
    <property type="match status" value="1"/>
</dbReference>
<dbReference type="InterPro" id="IPR036770">
    <property type="entry name" value="Ankyrin_rpt-contain_sf"/>
</dbReference>
<evidence type="ECO:0000256" key="2">
    <source>
        <dbReference type="ARBA" id="ARBA00023043"/>
    </source>
</evidence>
<evidence type="ECO:0000256" key="3">
    <source>
        <dbReference type="PROSITE-ProRule" id="PRU00023"/>
    </source>
</evidence>
<dbReference type="EMBL" id="CDMY01000562">
    <property type="protein sequence ID" value="CEM23166.1"/>
    <property type="molecule type" value="Genomic_DNA"/>
</dbReference>
<dbReference type="SMART" id="SM00248">
    <property type="entry name" value="ANK"/>
    <property type="match status" value="3"/>
</dbReference>
<dbReference type="Pfam" id="PF12796">
    <property type="entry name" value="Ank_2"/>
    <property type="match status" value="2"/>
</dbReference>
<keyword evidence="6" id="KW-1185">Reference proteome</keyword>
<dbReference type="OMA" id="NGHEECA"/>
<dbReference type="Gene3D" id="1.25.40.20">
    <property type="entry name" value="Ankyrin repeat-containing domain"/>
    <property type="match status" value="2"/>
</dbReference>
<evidence type="ECO:0000256" key="4">
    <source>
        <dbReference type="SAM" id="MobiDB-lite"/>
    </source>
</evidence>
<feature type="compositionally biased region" description="Basic residues" evidence="4">
    <location>
        <begin position="203"/>
        <end position="220"/>
    </location>
</feature>
<organism evidence="5 6">
    <name type="scientific">Vitrella brassicaformis (strain CCMP3155)</name>
    <dbReference type="NCBI Taxonomy" id="1169540"/>
    <lineage>
        <taxon>Eukaryota</taxon>
        <taxon>Sar</taxon>
        <taxon>Alveolata</taxon>
        <taxon>Colpodellida</taxon>
        <taxon>Vitrellaceae</taxon>
        <taxon>Vitrella</taxon>
    </lineage>
</organism>
<dbReference type="VEuPathDB" id="CryptoDB:Vbra_16981"/>